<proteinExistence type="predicted"/>
<sequence length="243" mass="27801">MKLCMGVDVENVQNDAGYTWIDRFDSFRRNLSSIGTVTFYRTDYVPTIQLDDGEGLKYCVQNLANNIISKIVNIKNRHPACSVILIGWSVSASIAYKIYLSNPKNVQCLILINFPTFYNSGDKKIFSESQIEETKCPIMFITGADSLISKPSDIENLRDSLQCPTSFLYAKHCDDLLNMSLKHRLALNVPQDIIDIKLIEKMSSFIKHHYSGDRMEAYQWELVNNDCFTDSDDIYPTSNLYPF</sequence>
<accession>A0A6B2G620</accession>
<dbReference type="GO" id="GO:0044545">
    <property type="term" value="C:NSL complex"/>
    <property type="evidence" value="ECO:0007669"/>
    <property type="project" value="TreeGrafter"/>
</dbReference>
<reference evidence="1" key="1">
    <citation type="submission" date="2018-11" db="EMBL/GenBank/DDBJ databases">
        <title>Myxobolus squamalis genome and transcriptome.</title>
        <authorList>
            <person name="Yahalomi D."/>
            <person name="Atkinson S.D."/>
            <person name="Neuhof M."/>
            <person name="Chang E.S."/>
            <person name="Philippe H."/>
            <person name="Cartwright P."/>
            <person name="Bartholomew J.L."/>
            <person name="Huchon D."/>
        </authorList>
    </citation>
    <scope>NUCLEOTIDE SEQUENCE</scope>
    <source>
        <strain evidence="1">71B08</strain>
        <tissue evidence="1">Whole</tissue>
    </source>
</reference>
<dbReference type="SUPFAM" id="SSF53474">
    <property type="entry name" value="alpha/beta-Hydrolases"/>
    <property type="match status" value="1"/>
</dbReference>
<name>A0A6B2G620_MYXSQ</name>
<dbReference type="AlphaFoldDB" id="A0A6B2G620"/>
<dbReference type="GO" id="GO:0045944">
    <property type="term" value="P:positive regulation of transcription by RNA polymerase II"/>
    <property type="evidence" value="ECO:0007669"/>
    <property type="project" value="TreeGrafter"/>
</dbReference>
<dbReference type="Gene3D" id="3.40.50.1820">
    <property type="entry name" value="alpha/beta hydrolase"/>
    <property type="match status" value="1"/>
</dbReference>
<dbReference type="PANTHER" id="PTHR13136">
    <property type="entry name" value="TESTIS DEVELOPMENT PROTEIN PRTD"/>
    <property type="match status" value="1"/>
</dbReference>
<dbReference type="InterPro" id="IPR026555">
    <property type="entry name" value="NSL3/Tex30"/>
</dbReference>
<dbReference type="InterPro" id="IPR029058">
    <property type="entry name" value="AB_hydrolase_fold"/>
</dbReference>
<dbReference type="PANTHER" id="PTHR13136:SF16">
    <property type="entry name" value="KAT8 REGULATORY NSL COMPLEX SUBUNIT 3"/>
    <property type="match status" value="1"/>
</dbReference>
<organism evidence="1">
    <name type="scientific">Myxobolus squamalis</name>
    <name type="common">Myxosporean</name>
    <dbReference type="NCBI Taxonomy" id="59785"/>
    <lineage>
        <taxon>Eukaryota</taxon>
        <taxon>Metazoa</taxon>
        <taxon>Cnidaria</taxon>
        <taxon>Myxozoa</taxon>
        <taxon>Myxosporea</taxon>
        <taxon>Bivalvulida</taxon>
        <taxon>Platysporina</taxon>
        <taxon>Myxobolidae</taxon>
        <taxon>Myxobolus</taxon>
    </lineage>
</organism>
<evidence type="ECO:0000313" key="1">
    <source>
        <dbReference type="EMBL" id="NDJ97049.1"/>
    </source>
</evidence>
<dbReference type="EMBL" id="GHBR01002062">
    <property type="protein sequence ID" value="NDJ97049.1"/>
    <property type="molecule type" value="Transcribed_RNA"/>
</dbReference>
<protein>
    <submittedName>
        <fullName evidence="1">KAT8 regulatory NSL complex subunit 3 (Trinotate prediction)</fullName>
    </submittedName>
</protein>